<sequence>MDVFSEIGVFKRVVDARSFTRAGQQLGLTPSGVSRVVSRLEERLGVRLLNRTTRSISLTDDGAAYYERCQKILAELEDANLAMARAQRAEGPPARRRPARAGRLHARPGDPLVPRGVPRRLARPQPARSPDRPDRRGRRRRRAHGGAQGVRARLEAARGRAPGRGGRAELFRAAGAAQGGRRPGEARLHRVPLRRHGHAVAVRRQDRAGERHVRREAARELRADAPAGGARGPRADPGVRVLRRGGPAERRAGAGALRPRARAEADLRALPAPQTRRPEGARVPGLPRERLPERARGRRQGRGSRGRRGRRRETRRAERAGIAGAILGTGAIEPGEDGVAPGGMRRARRGWRRRGLRVGWRAAPASGRVPRRPSRRSARVARRAPRRPACACRGAC</sequence>
<evidence type="ECO:0000256" key="4">
    <source>
        <dbReference type="ARBA" id="ARBA00023163"/>
    </source>
</evidence>
<reference evidence="7 8" key="1">
    <citation type="submission" date="2015-09" db="EMBL/GenBank/DDBJ databases">
        <title>Sorangium comparison.</title>
        <authorList>
            <person name="Zaburannyi N."/>
            <person name="Bunk B."/>
            <person name="Overmann J."/>
            <person name="Mueller R."/>
        </authorList>
    </citation>
    <scope>NUCLEOTIDE SEQUENCE [LARGE SCALE GENOMIC DNA]</scope>
    <source>
        <strain evidence="7 8">So ce26</strain>
    </source>
</reference>
<dbReference type="Proteomes" id="UP000238348">
    <property type="component" value="Chromosome"/>
</dbReference>
<protein>
    <recommendedName>
        <fullName evidence="6">HTH lysR-type domain-containing protein</fullName>
    </recommendedName>
</protein>
<dbReference type="InterPro" id="IPR036390">
    <property type="entry name" value="WH_DNA-bd_sf"/>
</dbReference>
<evidence type="ECO:0000256" key="1">
    <source>
        <dbReference type="ARBA" id="ARBA00009437"/>
    </source>
</evidence>
<feature type="compositionally biased region" description="Basic residues" evidence="5">
    <location>
        <begin position="135"/>
        <end position="144"/>
    </location>
</feature>
<evidence type="ECO:0000256" key="3">
    <source>
        <dbReference type="ARBA" id="ARBA00023125"/>
    </source>
</evidence>
<gene>
    <name evidence="7" type="ORF">SOCE26_013760</name>
</gene>
<evidence type="ECO:0000313" key="8">
    <source>
        <dbReference type="Proteomes" id="UP000238348"/>
    </source>
</evidence>
<keyword evidence="4" id="KW-0804">Transcription</keyword>
<dbReference type="GO" id="GO:0043565">
    <property type="term" value="F:sequence-specific DNA binding"/>
    <property type="evidence" value="ECO:0007669"/>
    <property type="project" value="TreeGrafter"/>
</dbReference>
<feature type="domain" description="HTH lysR-type" evidence="6">
    <location>
        <begin position="1"/>
        <end position="59"/>
    </location>
</feature>
<dbReference type="EMBL" id="CP012673">
    <property type="protein sequence ID" value="AUX39981.1"/>
    <property type="molecule type" value="Genomic_DNA"/>
</dbReference>
<dbReference type="InterPro" id="IPR058163">
    <property type="entry name" value="LysR-type_TF_proteobact-type"/>
</dbReference>
<organism evidence="7 8">
    <name type="scientific">Sorangium cellulosum</name>
    <name type="common">Polyangium cellulosum</name>
    <dbReference type="NCBI Taxonomy" id="56"/>
    <lineage>
        <taxon>Bacteria</taxon>
        <taxon>Pseudomonadati</taxon>
        <taxon>Myxococcota</taxon>
        <taxon>Polyangia</taxon>
        <taxon>Polyangiales</taxon>
        <taxon>Polyangiaceae</taxon>
        <taxon>Sorangium</taxon>
    </lineage>
</organism>
<evidence type="ECO:0000313" key="7">
    <source>
        <dbReference type="EMBL" id="AUX39981.1"/>
    </source>
</evidence>
<feature type="region of interest" description="Disordered" evidence="5">
    <location>
        <begin position="363"/>
        <end position="387"/>
    </location>
</feature>
<dbReference type="AlphaFoldDB" id="A0A2L0EL10"/>
<dbReference type="GO" id="GO:0006351">
    <property type="term" value="P:DNA-templated transcription"/>
    <property type="evidence" value="ECO:0007669"/>
    <property type="project" value="TreeGrafter"/>
</dbReference>
<feature type="compositionally biased region" description="Basic residues" evidence="5">
    <location>
        <begin position="296"/>
        <end position="314"/>
    </location>
</feature>
<dbReference type="GO" id="GO:0003700">
    <property type="term" value="F:DNA-binding transcription factor activity"/>
    <property type="evidence" value="ECO:0007669"/>
    <property type="project" value="InterPro"/>
</dbReference>
<evidence type="ECO:0000259" key="6">
    <source>
        <dbReference type="PROSITE" id="PS50931"/>
    </source>
</evidence>
<name>A0A2L0EL10_SORCE</name>
<evidence type="ECO:0000256" key="2">
    <source>
        <dbReference type="ARBA" id="ARBA00023015"/>
    </source>
</evidence>
<dbReference type="FunFam" id="1.10.10.10:FF:000001">
    <property type="entry name" value="LysR family transcriptional regulator"/>
    <property type="match status" value="1"/>
</dbReference>
<feature type="compositionally biased region" description="Basic residues" evidence="5">
    <location>
        <begin position="94"/>
        <end position="106"/>
    </location>
</feature>
<feature type="region of interest" description="Disordered" evidence="5">
    <location>
        <begin position="225"/>
        <end position="317"/>
    </location>
</feature>
<dbReference type="InterPro" id="IPR000847">
    <property type="entry name" value="LysR_HTH_N"/>
</dbReference>
<dbReference type="PROSITE" id="PS50931">
    <property type="entry name" value="HTH_LYSR"/>
    <property type="match status" value="1"/>
</dbReference>
<keyword evidence="2" id="KW-0805">Transcription regulation</keyword>
<dbReference type="Gene3D" id="1.10.10.10">
    <property type="entry name" value="Winged helix-like DNA-binding domain superfamily/Winged helix DNA-binding domain"/>
    <property type="match status" value="1"/>
</dbReference>
<dbReference type="PANTHER" id="PTHR30537:SF5">
    <property type="entry name" value="HTH-TYPE TRANSCRIPTIONAL ACTIVATOR TTDR-RELATED"/>
    <property type="match status" value="1"/>
</dbReference>
<proteinExistence type="inferred from homology"/>
<keyword evidence="3" id="KW-0238">DNA-binding</keyword>
<accession>A0A2L0EL10</accession>
<feature type="region of interest" description="Disordered" evidence="5">
    <location>
        <begin position="85"/>
        <end position="166"/>
    </location>
</feature>
<dbReference type="PANTHER" id="PTHR30537">
    <property type="entry name" value="HTH-TYPE TRANSCRIPTIONAL REGULATOR"/>
    <property type="match status" value="1"/>
</dbReference>
<dbReference type="Pfam" id="PF00126">
    <property type="entry name" value="HTH_1"/>
    <property type="match status" value="1"/>
</dbReference>
<comment type="similarity">
    <text evidence="1">Belongs to the LysR transcriptional regulatory family.</text>
</comment>
<dbReference type="SUPFAM" id="SSF46785">
    <property type="entry name" value="Winged helix' DNA-binding domain"/>
    <property type="match status" value="1"/>
</dbReference>
<dbReference type="InterPro" id="IPR036388">
    <property type="entry name" value="WH-like_DNA-bd_sf"/>
</dbReference>
<evidence type="ECO:0000256" key="5">
    <source>
        <dbReference type="SAM" id="MobiDB-lite"/>
    </source>
</evidence>
<feature type="compositionally biased region" description="Basic residues" evidence="5">
    <location>
        <begin position="369"/>
        <end position="386"/>
    </location>
</feature>